<dbReference type="HOGENOM" id="CLU_163140_4_0_0"/>
<accession>Q1INB2</accession>
<organism evidence="3 4">
    <name type="scientific">Koribacter versatilis (strain Ellin345)</name>
    <dbReference type="NCBI Taxonomy" id="204669"/>
    <lineage>
        <taxon>Bacteria</taxon>
        <taxon>Pseudomonadati</taxon>
        <taxon>Acidobacteriota</taxon>
        <taxon>Terriglobia</taxon>
        <taxon>Terriglobales</taxon>
        <taxon>Candidatus Korobacteraceae</taxon>
        <taxon>Candidatus Korobacter</taxon>
    </lineage>
</organism>
<comment type="similarity">
    <text evidence="1 2">Belongs to the phD/YefM antitoxin family.</text>
</comment>
<gene>
    <name evidence="3" type="ordered locus">Acid345_2637</name>
</gene>
<protein>
    <recommendedName>
        <fullName evidence="2">Antitoxin</fullName>
    </recommendedName>
</protein>
<dbReference type="InterPro" id="IPR036165">
    <property type="entry name" value="YefM-like_sf"/>
</dbReference>
<dbReference type="STRING" id="204669.Acid345_2637"/>
<name>Q1INB2_KORVE</name>
<dbReference type="SUPFAM" id="SSF143120">
    <property type="entry name" value="YefM-like"/>
    <property type="match status" value="1"/>
</dbReference>
<dbReference type="AlphaFoldDB" id="Q1INB2"/>
<dbReference type="RefSeq" id="WP_011523439.1">
    <property type="nucleotide sequence ID" value="NC_008009.1"/>
</dbReference>
<proteinExistence type="inferred from homology"/>
<reference evidence="3 4" key="1">
    <citation type="journal article" date="2009" name="Appl. Environ. Microbiol.">
        <title>Three genomes from the phylum Acidobacteria provide insight into the lifestyles of these microorganisms in soils.</title>
        <authorList>
            <person name="Ward N.L."/>
            <person name="Challacombe J.F."/>
            <person name="Janssen P.H."/>
            <person name="Henrissat B."/>
            <person name="Coutinho P.M."/>
            <person name="Wu M."/>
            <person name="Xie G."/>
            <person name="Haft D.H."/>
            <person name="Sait M."/>
            <person name="Badger J."/>
            <person name="Barabote R.D."/>
            <person name="Bradley B."/>
            <person name="Brettin T.S."/>
            <person name="Brinkac L.M."/>
            <person name="Bruce D."/>
            <person name="Creasy T."/>
            <person name="Daugherty S.C."/>
            <person name="Davidsen T.M."/>
            <person name="DeBoy R.T."/>
            <person name="Detter J.C."/>
            <person name="Dodson R.J."/>
            <person name="Durkin A.S."/>
            <person name="Ganapathy A."/>
            <person name="Gwinn-Giglio M."/>
            <person name="Han C.S."/>
            <person name="Khouri H."/>
            <person name="Kiss H."/>
            <person name="Kothari S.P."/>
            <person name="Madupu R."/>
            <person name="Nelson K.E."/>
            <person name="Nelson W.C."/>
            <person name="Paulsen I."/>
            <person name="Penn K."/>
            <person name="Ren Q."/>
            <person name="Rosovitz M.J."/>
            <person name="Selengut J.D."/>
            <person name="Shrivastava S."/>
            <person name="Sullivan S.A."/>
            <person name="Tapia R."/>
            <person name="Thompson L.S."/>
            <person name="Watkins K.L."/>
            <person name="Yang Q."/>
            <person name="Yu C."/>
            <person name="Zafar N."/>
            <person name="Zhou L."/>
            <person name="Kuske C.R."/>
        </authorList>
    </citation>
    <scope>NUCLEOTIDE SEQUENCE [LARGE SCALE GENOMIC DNA]</scope>
    <source>
        <strain evidence="3 4">Ellin345</strain>
    </source>
</reference>
<dbReference type="Pfam" id="PF02604">
    <property type="entry name" value="PhdYeFM_antitox"/>
    <property type="match status" value="1"/>
</dbReference>
<evidence type="ECO:0000313" key="4">
    <source>
        <dbReference type="Proteomes" id="UP000002432"/>
    </source>
</evidence>
<dbReference type="OrthoDB" id="963455at2"/>
<dbReference type="Proteomes" id="UP000002432">
    <property type="component" value="Chromosome"/>
</dbReference>
<sequence>MKTISAGKFKAQCLALMDDVNETGEPVLITKRGKPVAKLIPIDSKKKGSLLGFMEGEFEIIGDIESPAYPTESWDIVSGTEPVIPPVEGKKDKR</sequence>
<comment type="function">
    <text evidence="2">Antitoxin component of a type II toxin-antitoxin (TA) system.</text>
</comment>
<evidence type="ECO:0000256" key="1">
    <source>
        <dbReference type="ARBA" id="ARBA00009981"/>
    </source>
</evidence>
<dbReference type="KEGG" id="aba:Acid345_2637"/>
<dbReference type="EnsemblBacteria" id="ABF41638">
    <property type="protein sequence ID" value="ABF41638"/>
    <property type="gene ID" value="Acid345_2637"/>
</dbReference>
<dbReference type="eggNOG" id="COG2161">
    <property type="taxonomic scope" value="Bacteria"/>
</dbReference>
<dbReference type="InterPro" id="IPR006442">
    <property type="entry name" value="Antitoxin_Phd/YefM"/>
</dbReference>
<dbReference type="NCBIfam" id="TIGR01552">
    <property type="entry name" value="phd_fam"/>
    <property type="match status" value="1"/>
</dbReference>
<dbReference type="EMBL" id="CP000360">
    <property type="protein sequence ID" value="ABF41638.1"/>
    <property type="molecule type" value="Genomic_DNA"/>
</dbReference>
<evidence type="ECO:0000256" key="2">
    <source>
        <dbReference type="RuleBase" id="RU362080"/>
    </source>
</evidence>
<dbReference type="Gene3D" id="3.40.1620.10">
    <property type="entry name" value="YefM-like domain"/>
    <property type="match status" value="1"/>
</dbReference>
<evidence type="ECO:0000313" key="3">
    <source>
        <dbReference type="EMBL" id="ABF41638.1"/>
    </source>
</evidence>
<keyword evidence="4" id="KW-1185">Reference proteome</keyword>